<feature type="transmembrane region" description="Helical" evidence="9">
    <location>
        <begin position="46"/>
        <end position="67"/>
    </location>
</feature>
<dbReference type="PRINTS" id="PR01490">
    <property type="entry name" value="RTXTOXIND"/>
</dbReference>
<keyword evidence="10" id="KW-0175">Coiled coil</keyword>
<evidence type="ECO:0000256" key="5">
    <source>
        <dbReference type="ARBA" id="ARBA00022519"/>
    </source>
</evidence>
<evidence type="ECO:0000256" key="10">
    <source>
        <dbReference type="SAM" id="Coils"/>
    </source>
</evidence>
<dbReference type="Proteomes" id="UP000258127">
    <property type="component" value="Chromosome"/>
</dbReference>
<evidence type="ECO:0000259" key="11">
    <source>
        <dbReference type="Pfam" id="PF25994"/>
    </source>
</evidence>
<dbReference type="PANTHER" id="PTHR30386:SF26">
    <property type="entry name" value="TRANSPORT PROTEIN COMB"/>
    <property type="match status" value="1"/>
</dbReference>
<evidence type="ECO:0000256" key="1">
    <source>
        <dbReference type="ARBA" id="ARBA00004377"/>
    </source>
</evidence>
<feature type="domain" description="AprE-like beta-barrel" evidence="12">
    <location>
        <begin position="345"/>
        <end position="435"/>
    </location>
</feature>
<feature type="coiled-coil region" evidence="10">
    <location>
        <begin position="254"/>
        <end position="303"/>
    </location>
</feature>
<evidence type="ECO:0000256" key="2">
    <source>
        <dbReference type="ARBA" id="ARBA00009477"/>
    </source>
</evidence>
<dbReference type="PANTHER" id="PTHR30386">
    <property type="entry name" value="MEMBRANE FUSION SUBUNIT OF EMRAB-TOLC MULTIDRUG EFFLUX PUMP"/>
    <property type="match status" value="1"/>
</dbReference>
<dbReference type="InterPro" id="IPR010129">
    <property type="entry name" value="T1SS_HlyD"/>
</dbReference>
<sequence length="458" mass="51209">MLHKLDFARFKDQMRRYFKGSESMAGQPLPEVPKALIEDAPRVVRLTIWGVIAFFLFLIVWACFAPIDEVTRGEGKAIPSSKVQKVQNLEGGIVAQIYAKEGEIVEVGQPLLRLDETRFASNVGETEASRLAMALRVQRLSAEVEGTPLQIDEELRKAAPNQAADELSLYQSRRQQLQDEIGGLDQQLVQKQQELREFNSKRAQYANSLQLLRQEISMSEPLVARGAISQVEMLRLRRSEVETRGQMDSTALAIPRAEAAIKEVQSKIEETRGKFRSEALTQLNEARTELNKATATSKALDDRVNRTMVTSPVRGIVKQLLVNTIGGVIQPGSDIIEIVPLDDTLVIEAKILPKDIAFLHPGQEATVKFSAYDYTIYGGLKAKLEQIGADTITDEDKKTTYYLIRLRTDKSHLGTDEKPLLIIPGMVATVDILTGKKTIMSYLLKPIIKARTEALRER</sequence>
<keyword evidence="4 9" id="KW-1003">Cell membrane</keyword>
<dbReference type="KEGG" id="ppv:NJ69_19760"/>
<evidence type="ECO:0000313" key="14">
    <source>
        <dbReference type="Proteomes" id="UP000258127"/>
    </source>
</evidence>
<evidence type="ECO:0000256" key="4">
    <source>
        <dbReference type="ARBA" id="ARBA00022475"/>
    </source>
</evidence>
<name>A0AAI8P9P8_9PSED</name>
<gene>
    <name evidence="13" type="ORF">DZC75_00380</name>
</gene>
<evidence type="ECO:0000256" key="7">
    <source>
        <dbReference type="ARBA" id="ARBA00022989"/>
    </source>
</evidence>
<dbReference type="GO" id="GO:0005886">
    <property type="term" value="C:plasma membrane"/>
    <property type="evidence" value="ECO:0007669"/>
    <property type="project" value="UniProtKB-SubCell"/>
</dbReference>
<dbReference type="NCBIfam" id="TIGR01843">
    <property type="entry name" value="type_I_hlyD"/>
    <property type="match status" value="1"/>
</dbReference>
<reference evidence="13 14" key="1">
    <citation type="submission" date="2018-08" db="EMBL/GenBank/DDBJ databases">
        <authorList>
            <person name="Lee Y."/>
            <person name="Kakembo D."/>
        </authorList>
    </citation>
    <scope>NUCLEOTIDE SEQUENCE [LARGE SCALE GENOMIC DNA]</scope>
    <source>
        <strain evidence="13 14">JBCS1880</strain>
    </source>
</reference>
<dbReference type="InterPro" id="IPR050739">
    <property type="entry name" value="MFP"/>
</dbReference>
<accession>A0AAI8P9P8</accession>
<comment type="subcellular location">
    <subcellularLocation>
        <location evidence="1 9">Cell inner membrane</location>
        <topology evidence="1 9">Single-pass membrane protein</topology>
    </subcellularLocation>
</comment>
<evidence type="ECO:0000256" key="3">
    <source>
        <dbReference type="ARBA" id="ARBA00022448"/>
    </source>
</evidence>
<protein>
    <recommendedName>
        <fullName evidence="9">Membrane fusion protein (MFP) family protein</fullName>
    </recommendedName>
</protein>
<keyword evidence="8 9" id="KW-0472">Membrane</keyword>
<dbReference type="EMBL" id="CP031641">
    <property type="protein sequence ID" value="AXO86536.1"/>
    <property type="molecule type" value="Genomic_DNA"/>
</dbReference>
<keyword evidence="6 9" id="KW-0812">Transmembrane</keyword>
<keyword evidence="14" id="KW-1185">Reference proteome</keyword>
<dbReference type="PROSITE" id="PS00543">
    <property type="entry name" value="HLYD_FAMILY"/>
    <property type="match status" value="1"/>
</dbReference>
<dbReference type="InterPro" id="IPR058982">
    <property type="entry name" value="Beta-barrel_AprE"/>
</dbReference>
<dbReference type="Gene3D" id="2.40.30.170">
    <property type="match status" value="1"/>
</dbReference>
<feature type="coiled-coil region" evidence="10">
    <location>
        <begin position="167"/>
        <end position="215"/>
    </location>
</feature>
<dbReference type="Pfam" id="PF26002">
    <property type="entry name" value="Beta-barrel_AprE"/>
    <property type="match status" value="1"/>
</dbReference>
<keyword evidence="7 9" id="KW-1133">Transmembrane helix</keyword>
<evidence type="ECO:0000256" key="9">
    <source>
        <dbReference type="RuleBase" id="RU365093"/>
    </source>
</evidence>
<feature type="domain" description="AprE-like long alpha-helical hairpin" evidence="11">
    <location>
        <begin position="121"/>
        <end position="303"/>
    </location>
</feature>
<organism evidence="13 14">
    <name type="scientific">Pseudomonas parafulva</name>
    <dbReference type="NCBI Taxonomy" id="157782"/>
    <lineage>
        <taxon>Bacteria</taxon>
        <taxon>Pseudomonadati</taxon>
        <taxon>Pseudomonadota</taxon>
        <taxon>Gammaproteobacteria</taxon>
        <taxon>Pseudomonadales</taxon>
        <taxon>Pseudomonadaceae</taxon>
        <taxon>Pseudomonas</taxon>
    </lineage>
</organism>
<comment type="similarity">
    <text evidence="2 9">Belongs to the membrane fusion protein (MFP) (TC 8.A.1) family.</text>
</comment>
<dbReference type="InterPro" id="IPR058781">
    <property type="entry name" value="HH_AprE-like"/>
</dbReference>
<keyword evidence="3 9" id="KW-0813">Transport</keyword>
<evidence type="ECO:0000256" key="8">
    <source>
        <dbReference type="ARBA" id="ARBA00023136"/>
    </source>
</evidence>
<evidence type="ECO:0000313" key="13">
    <source>
        <dbReference type="EMBL" id="AXO86536.1"/>
    </source>
</evidence>
<proteinExistence type="inferred from homology"/>
<dbReference type="GO" id="GO:0009306">
    <property type="term" value="P:protein secretion"/>
    <property type="evidence" value="ECO:0007669"/>
    <property type="project" value="InterPro"/>
</dbReference>
<evidence type="ECO:0000259" key="12">
    <source>
        <dbReference type="Pfam" id="PF26002"/>
    </source>
</evidence>
<keyword evidence="5 9" id="KW-0997">Cell inner membrane</keyword>
<evidence type="ECO:0000256" key="6">
    <source>
        <dbReference type="ARBA" id="ARBA00022692"/>
    </source>
</evidence>
<dbReference type="AlphaFoldDB" id="A0AAI8P9P8"/>
<dbReference type="InterPro" id="IPR006144">
    <property type="entry name" value="Secretion_HlyD_CS"/>
</dbReference>
<dbReference type="Pfam" id="PF25994">
    <property type="entry name" value="HH_AprE"/>
    <property type="match status" value="1"/>
</dbReference>